<gene>
    <name evidence="2" type="primary">RESF1</name>
</gene>
<accession>A0ABM5B3V6</accession>
<reference evidence="2" key="1">
    <citation type="submission" date="2025-08" db="UniProtKB">
        <authorList>
            <consortium name="RefSeq"/>
        </authorList>
    </citation>
    <scope>IDENTIFICATION</scope>
    <source>
        <tissue evidence="2">Cell line</tissue>
    </source>
</reference>
<dbReference type="Pfam" id="PF15395">
    <property type="entry name" value="DUF4617"/>
    <property type="match status" value="1"/>
</dbReference>
<keyword evidence="1" id="KW-1185">Reference proteome</keyword>
<dbReference type="Proteomes" id="UP001652641">
    <property type="component" value="Chromosome 8"/>
</dbReference>
<sequence>MTYLEQLLAVSENFSYSCAEKEILKFSHTWDLSVSGIKSTKEDWLRGTTEEKRMPEAKQEIDNNVLANSRLSKRSFGADGFETLQNPVKDSKAMFQTYKKMYMEKRSRSLDSSPLK</sequence>
<protein>
    <submittedName>
        <fullName evidence="2">Retroelement silencing factor 1 isoform X3</fullName>
    </submittedName>
</protein>
<evidence type="ECO:0000313" key="1">
    <source>
        <dbReference type="Proteomes" id="UP001652641"/>
    </source>
</evidence>
<name>A0ABM5B3V6_VULVU</name>
<proteinExistence type="predicted"/>
<organism evidence="1 2">
    <name type="scientific">Vulpes vulpes</name>
    <name type="common">Red fox</name>
    <dbReference type="NCBI Taxonomy" id="9627"/>
    <lineage>
        <taxon>Eukaryota</taxon>
        <taxon>Metazoa</taxon>
        <taxon>Chordata</taxon>
        <taxon>Craniata</taxon>
        <taxon>Vertebrata</taxon>
        <taxon>Euteleostomi</taxon>
        <taxon>Mammalia</taxon>
        <taxon>Eutheria</taxon>
        <taxon>Laurasiatheria</taxon>
        <taxon>Carnivora</taxon>
        <taxon>Caniformia</taxon>
        <taxon>Canidae</taxon>
        <taxon>Vulpes</taxon>
    </lineage>
</organism>
<dbReference type="GeneID" id="112921039"/>
<dbReference type="RefSeq" id="XP_072621723.1">
    <property type="nucleotide sequence ID" value="XM_072765622.1"/>
</dbReference>
<dbReference type="InterPro" id="IPR027866">
    <property type="entry name" value="RESF1"/>
</dbReference>
<evidence type="ECO:0000313" key="2">
    <source>
        <dbReference type="RefSeq" id="XP_072621723.1"/>
    </source>
</evidence>
<dbReference type="PANTHER" id="PTHR21604">
    <property type="entry name" value="RETROELEMENT SILENCING FACTOR 1"/>
    <property type="match status" value="1"/>
</dbReference>
<dbReference type="PANTHER" id="PTHR21604:SF0">
    <property type="entry name" value="RETROELEMENT SILENCING FACTOR 1"/>
    <property type="match status" value="1"/>
</dbReference>